<evidence type="ECO:0000259" key="2">
    <source>
        <dbReference type="SMART" id="SM00849"/>
    </source>
</evidence>
<reference evidence="4 5" key="1">
    <citation type="submission" date="2015-09" db="EMBL/GenBank/DDBJ databases">
        <authorList>
            <consortium name="Pathogen Informatics"/>
        </authorList>
    </citation>
    <scope>NUCLEOTIDE SEQUENCE [LARGE SCALE GENOMIC DNA]</scope>
    <source>
        <strain evidence="4 5">2789STDY5834841</strain>
    </source>
</reference>
<dbReference type="EMBL" id="CYZO01000006">
    <property type="protein sequence ID" value="CUN72026.1"/>
    <property type="molecule type" value="Genomic_DNA"/>
</dbReference>
<evidence type="ECO:0000256" key="1">
    <source>
        <dbReference type="ARBA" id="ARBA00022801"/>
    </source>
</evidence>
<dbReference type="GO" id="GO:0016787">
    <property type="term" value="F:hydrolase activity"/>
    <property type="evidence" value="ECO:0007669"/>
    <property type="project" value="UniProtKB-KW"/>
</dbReference>
<dbReference type="GO" id="GO:0004521">
    <property type="term" value="F:RNA endonuclease activity"/>
    <property type="evidence" value="ECO:0007669"/>
    <property type="project" value="TreeGrafter"/>
</dbReference>
<dbReference type="PANTHER" id="PTHR11203:SF37">
    <property type="entry name" value="INTEGRATOR COMPLEX SUBUNIT 11"/>
    <property type="match status" value="1"/>
</dbReference>
<protein>
    <submittedName>
        <fullName evidence="4">Ribonuclease TTHA0252</fullName>
        <ecNumber evidence="4">3.1.-.-</ecNumber>
    </submittedName>
</protein>
<evidence type="ECO:0000313" key="5">
    <source>
        <dbReference type="Proteomes" id="UP000095787"/>
    </source>
</evidence>
<dbReference type="SMART" id="SM01027">
    <property type="entry name" value="Beta-Casp"/>
    <property type="match status" value="1"/>
</dbReference>
<dbReference type="EC" id="3.1.-.-" evidence="4"/>
<dbReference type="GeneID" id="97328498"/>
<organism evidence="4 5">
    <name type="scientific">[Ruminococcus] torques</name>
    <dbReference type="NCBI Taxonomy" id="33039"/>
    <lineage>
        <taxon>Bacteria</taxon>
        <taxon>Bacillati</taxon>
        <taxon>Bacillota</taxon>
        <taxon>Clostridia</taxon>
        <taxon>Lachnospirales</taxon>
        <taxon>Lachnospiraceae</taxon>
        <taxon>Mediterraneibacter</taxon>
    </lineage>
</organism>
<dbReference type="CDD" id="cd16295">
    <property type="entry name" value="TTHA0252-CPSF-like_MBL-fold"/>
    <property type="match status" value="1"/>
</dbReference>
<name>A0A173Z961_9FIRM</name>
<dbReference type="Proteomes" id="UP000095787">
    <property type="component" value="Unassembled WGS sequence"/>
</dbReference>
<dbReference type="SMART" id="SM00849">
    <property type="entry name" value="Lactamase_B"/>
    <property type="match status" value="1"/>
</dbReference>
<dbReference type="Gene3D" id="3.60.15.10">
    <property type="entry name" value="Ribonuclease Z/Hydroxyacylglutathione hydrolase-like"/>
    <property type="match status" value="1"/>
</dbReference>
<dbReference type="PANTHER" id="PTHR11203">
    <property type="entry name" value="CLEAVAGE AND POLYADENYLATION SPECIFICITY FACTOR FAMILY MEMBER"/>
    <property type="match status" value="1"/>
</dbReference>
<dbReference type="InterPro" id="IPR011108">
    <property type="entry name" value="RMMBL"/>
</dbReference>
<dbReference type="InterPro" id="IPR050698">
    <property type="entry name" value="MBL"/>
</dbReference>
<dbReference type="SUPFAM" id="SSF56281">
    <property type="entry name" value="Metallo-hydrolase/oxidoreductase"/>
    <property type="match status" value="1"/>
</dbReference>
<accession>A0A173Z961</accession>
<feature type="domain" description="Metallo-beta-lactamase" evidence="2">
    <location>
        <begin position="13"/>
        <end position="216"/>
    </location>
</feature>
<dbReference type="InterPro" id="IPR036866">
    <property type="entry name" value="RibonucZ/Hydroxyglut_hydro"/>
</dbReference>
<sequence length="534" mass="59760">MKLTFVGAAHEVTGSCHFLQAAGKNILIDCGMEQGPDLYENPGLPIPENEIDYVFLTHAHIDHSGMLPKLAKNGFKGQIFTTFATADLCNIMLRDSAHIQEFEAEWRNRKGRRAGKPEFEPVYVMQDALDAIELLVPCGYGERITICDGIQIRFTDVGHLLGSASIEVWATEGDVTKKIVFSGDIGNVDQPIIKDPSYTDSADYIVVESTYGNRIHTAEKPDYLGEFTRIIKETFDRGGNVVIPSFAVGRTQEMLYFIREIKEKHLLPEYEDFDVYLDSPLAIEATKVFTMNMRDCFDKEAMELVNAGINPLVFPGLHISTTSDDSKMINFIEKPKVIISASGMCDAGRIRHHLKHNLWRPECTILFVGYQANGTLGRSLIEGEKNVKLFGEPIEVHAHIESLHGVSGHADMNGLLSWIGAFVSPIERVFVVHGEDTVTEEFAHTVEEKFGYSAWAPYPCCEADLLKNEIVNEGVRVPVKAKKAARRKSDSAFERLVAAGRRLLDIIYKNEGLSNKDKAKFETQINNLSDKWED</sequence>
<dbReference type="AlphaFoldDB" id="A0A173Z961"/>
<gene>
    <name evidence="4" type="ORF">ERS852456_00648</name>
</gene>
<dbReference type="Pfam" id="PF00753">
    <property type="entry name" value="Lactamase_B"/>
    <property type="match status" value="1"/>
</dbReference>
<dbReference type="Gene3D" id="3.40.50.10890">
    <property type="match status" value="1"/>
</dbReference>
<dbReference type="Pfam" id="PF10996">
    <property type="entry name" value="Beta-Casp"/>
    <property type="match status" value="1"/>
</dbReference>
<dbReference type="InterPro" id="IPR001279">
    <property type="entry name" value="Metallo-B-lactamas"/>
</dbReference>
<evidence type="ECO:0000259" key="3">
    <source>
        <dbReference type="SMART" id="SM01027"/>
    </source>
</evidence>
<dbReference type="RefSeq" id="WP_004846436.1">
    <property type="nucleotide sequence ID" value="NZ_CATVPX010000023.1"/>
</dbReference>
<keyword evidence="1 4" id="KW-0378">Hydrolase</keyword>
<evidence type="ECO:0000313" key="4">
    <source>
        <dbReference type="EMBL" id="CUN72026.1"/>
    </source>
</evidence>
<proteinExistence type="predicted"/>
<dbReference type="InterPro" id="IPR022712">
    <property type="entry name" value="Beta_Casp"/>
</dbReference>
<dbReference type="Pfam" id="PF07521">
    <property type="entry name" value="RMMBL"/>
    <property type="match status" value="1"/>
</dbReference>
<feature type="domain" description="Beta-Casp" evidence="3">
    <location>
        <begin position="251"/>
        <end position="380"/>
    </location>
</feature>